<dbReference type="EMBL" id="JACGWM010000510">
    <property type="protein sequence ID" value="KAL0302737.1"/>
    <property type="molecule type" value="Genomic_DNA"/>
</dbReference>
<dbReference type="SUPFAM" id="SSF52540">
    <property type="entry name" value="P-loop containing nucleoside triphosphate hydrolases"/>
    <property type="match status" value="1"/>
</dbReference>
<dbReference type="PANTHER" id="PTHR20953:SF13">
    <property type="entry name" value="EXPRESSED PROTEIN"/>
    <property type="match status" value="1"/>
</dbReference>
<evidence type="ECO:0000256" key="1">
    <source>
        <dbReference type="SAM" id="Phobius"/>
    </source>
</evidence>
<evidence type="ECO:0008006" key="3">
    <source>
        <dbReference type="Google" id="ProtNLM"/>
    </source>
</evidence>
<protein>
    <recommendedName>
        <fullName evidence="3">AAA+ ATPase domain-containing protein</fullName>
    </recommendedName>
</protein>
<sequence length="547" mass="60711">MLLKCTCSCRSLAWEGTNSHNCGMIISSIKTNSTKEISNHDQVTLDLGRLPQACYLGDSGKRDLRKKEVSIEELEYAQNALGEFGGNNRTGIAGTLHRISAIRNKNGRVVGLTCRLGRPVREIIDMTRDLLEYGKSILFLGRPGVGKTTVIRGISHVLSYELLKRVIVVDTSNEIGDIRESVSIVSLSCGIWIPDVDFQMQIVVDTSNEIGGDGDIPHPAIGGARRLQVRDPCTKHKVMIEAVDNHMPERISLHSQSKLQYTDTRCRFSDAGGARRLQVPDPCTKHKVMIEAVDNHMPEVGGLKTVILSDEAARTRNCKKIILERRSAPAFPFLIEMRERDYWVAHRSSTILVDDILELYNMMLIAFTLLLCLCLCWPCNAMSPPRLGTPLLWKQIGLNSWRLLFGTSNEIGGDGIFQCFRRLSRSLSFAAINSNRRPHLGRSSTRRIRTATEETLQQFCCCTFVLLLPLRFAPAAAVLLLLLLHFASADAAAALLLCCRCCVSPAAAAFCYCCRFAAAFCYCRSCVLLMLRLYFAAAAVCFVEGTP</sequence>
<dbReference type="Gene3D" id="3.40.50.300">
    <property type="entry name" value="P-loop containing nucleotide triphosphate hydrolases"/>
    <property type="match status" value="1"/>
</dbReference>
<reference evidence="2" key="1">
    <citation type="submission" date="2020-06" db="EMBL/GenBank/DDBJ databases">
        <authorList>
            <person name="Li T."/>
            <person name="Hu X."/>
            <person name="Zhang T."/>
            <person name="Song X."/>
            <person name="Zhang H."/>
            <person name="Dai N."/>
            <person name="Sheng W."/>
            <person name="Hou X."/>
            <person name="Wei L."/>
        </authorList>
    </citation>
    <scope>NUCLEOTIDE SEQUENCE</scope>
    <source>
        <strain evidence="2">KEN8</strain>
        <tissue evidence="2">Leaf</tissue>
    </source>
</reference>
<keyword evidence="1" id="KW-1133">Transmembrane helix</keyword>
<reference evidence="2" key="2">
    <citation type="journal article" date="2024" name="Plant">
        <title>Genomic evolution and insights into agronomic trait innovations of Sesamum species.</title>
        <authorList>
            <person name="Miao H."/>
            <person name="Wang L."/>
            <person name="Qu L."/>
            <person name="Liu H."/>
            <person name="Sun Y."/>
            <person name="Le M."/>
            <person name="Wang Q."/>
            <person name="Wei S."/>
            <person name="Zheng Y."/>
            <person name="Lin W."/>
            <person name="Duan Y."/>
            <person name="Cao H."/>
            <person name="Xiong S."/>
            <person name="Wang X."/>
            <person name="Wei L."/>
            <person name="Li C."/>
            <person name="Ma Q."/>
            <person name="Ju M."/>
            <person name="Zhao R."/>
            <person name="Li G."/>
            <person name="Mu C."/>
            <person name="Tian Q."/>
            <person name="Mei H."/>
            <person name="Zhang T."/>
            <person name="Gao T."/>
            <person name="Zhang H."/>
        </authorList>
    </citation>
    <scope>NUCLEOTIDE SEQUENCE</scope>
    <source>
        <strain evidence="2">KEN8</strain>
    </source>
</reference>
<feature type="transmembrane region" description="Helical" evidence="1">
    <location>
        <begin position="492"/>
        <end position="514"/>
    </location>
</feature>
<dbReference type="InterPro" id="IPR027417">
    <property type="entry name" value="P-loop_NTPase"/>
</dbReference>
<feature type="transmembrane region" description="Helical" evidence="1">
    <location>
        <begin position="359"/>
        <end position="377"/>
    </location>
</feature>
<accession>A0AAW2K958</accession>
<evidence type="ECO:0000313" key="2">
    <source>
        <dbReference type="EMBL" id="KAL0302737.1"/>
    </source>
</evidence>
<dbReference type="AlphaFoldDB" id="A0AAW2K958"/>
<feature type="transmembrane region" description="Helical" evidence="1">
    <location>
        <begin position="526"/>
        <end position="545"/>
    </location>
</feature>
<proteinExistence type="predicted"/>
<dbReference type="PANTHER" id="PTHR20953">
    <property type="entry name" value="KINASE-RELATED"/>
    <property type="match status" value="1"/>
</dbReference>
<feature type="non-terminal residue" evidence="2">
    <location>
        <position position="547"/>
    </location>
</feature>
<comment type="caution">
    <text evidence="2">The sequence shown here is derived from an EMBL/GenBank/DDBJ whole genome shotgun (WGS) entry which is preliminary data.</text>
</comment>
<gene>
    <name evidence="2" type="ORF">Scaly_3022300</name>
</gene>
<keyword evidence="1" id="KW-0812">Transmembrane</keyword>
<organism evidence="2">
    <name type="scientific">Sesamum calycinum</name>
    <dbReference type="NCBI Taxonomy" id="2727403"/>
    <lineage>
        <taxon>Eukaryota</taxon>
        <taxon>Viridiplantae</taxon>
        <taxon>Streptophyta</taxon>
        <taxon>Embryophyta</taxon>
        <taxon>Tracheophyta</taxon>
        <taxon>Spermatophyta</taxon>
        <taxon>Magnoliopsida</taxon>
        <taxon>eudicotyledons</taxon>
        <taxon>Gunneridae</taxon>
        <taxon>Pentapetalae</taxon>
        <taxon>asterids</taxon>
        <taxon>lamiids</taxon>
        <taxon>Lamiales</taxon>
        <taxon>Pedaliaceae</taxon>
        <taxon>Sesamum</taxon>
    </lineage>
</organism>
<keyword evidence="1" id="KW-0472">Membrane</keyword>
<feature type="transmembrane region" description="Helical" evidence="1">
    <location>
        <begin position="459"/>
        <end position="486"/>
    </location>
</feature>
<name>A0AAW2K958_9LAMI</name>